<dbReference type="Pfam" id="PF13410">
    <property type="entry name" value="GST_C_2"/>
    <property type="match status" value="1"/>
</dbReference>
<sequence>MSLTLVVGTKRWSSWSLRAWMALAVTGAPFRQVFIELRQPETKARILEWSPSGKIPMLDDDGIKVWDSLAICEYLAERFPGAKLWPDDREARALARSVSAEMHAGFVPLRSTCPMDVVEDHPMAEIPDDVKADVARVDALWTECRTRFGQGGPYLFGAFTNADAMYAPVVTRIRTYNLPVGPVAGAYCDAIMAHPALQAWVMEARIAG</sequence>
<protein>
    <submittedName>
        <fullName evidence="2">Glutathione S-transferase</fullName>
    </submittedName>
</protein>
<feature type="domain" description="GST N-terminal" evidence="1">
    <location>
        <begin position="1"/>
        <end position="83"/>
    </location>
</feature>
<dbReference type="AlphaFoldDB" id="Q2VZR5"/>
<dbReference type="RefSeq" id="WP_011386456.1">
    <property type="nucleotide sequence ID" value="NC_007626.1"/>
</dbReference>
<dbReference type="STRING" id="342108.amb4106"/>
<dbReference type="InterPro" id="IPR040079">
    <property type="entry name" value="Glutathione_S-Trfase"/>
</dbReference>
<dbReference type="OrthoDB" id="9799538at2"/>
<dbReference type="SFLD" id="SFLDG00358">
    <property type="entry name" value="Main_(cytGST)"/>
    <property type="match status" value="1"/>
</dbReference>
<gene>
    <name evidence="2" type="ordered locus">amb4106</name>
</gene>
<dbReference type="Gene3D" id="3.40.30.10">
    <property type="entry name" value="Glutaredoxin"/>
    <property type="match status" value="1"/>
</dbReference>
<dbReference type="Pfam" id="PF13409">
    <property type="entry name" value="GST_N_2"/>
    <property type="match status" value="1"/>
</dbReference>
<dbReference type="InterPro" id="IPR036249">
    <property type="entry name" value="Thioredoxin-like_sf"/>
</dbReference>
<dbReference type="PANTHER" id="PTHR42673">
    <property type="entry name" value="MALEYLACETOACETATE ISOMERASE"/>
    <property type="match status" value="1"/>
</dbReference>
<keyword evidence="3" id="KW-1185">Reference proteome</keyword>
<dbReference type="EMBL" id="AP007255">
    <property type="protein sequence ID" value="BAE52910.1"/>
    <property type="molecule type" value="Genomic_DNA"/>
</dbReference>
<dbReference type="GO" id="GO:0016034">
    <property type="term" value="F:maleylacetoacetate isomerase activity"/>
    <property type="evidence" value="ECO:0007669"/>
    <property type="project" value="TreeGrafter"/>
</dbReference>
<reference evidence="2 3" key="1">
    <citation type="journal article" date="2005" name="DNA Res.">
        <title>Complete genome sequence of the facultative anaerobic magnetotactic bacterium Magnetospirillum sp. strain AMB-1.</title>
        <authorList>
            <person name="Matsunaga T."/>
            <person name="Okamura Y."/>
            <person name="Fukuda Y."/>
            <person name="Wahyudi A.T."/>
            <person name="Murase Y."/>
            <person name="Takeyama H."/>
        </authorList>
    </citation>
    <scope>NUCLEOTIDE SEQUENCE [LARGE SCALE GENOMIC DNA]</scope>
    <source>
        <strain evidence="3">ATCC 700264 / AMB-1</strain>
    </source>
</reference>
<dbReference type="SFLD" id="SFLDS00019">
    <property type="entry name" value="Glutathione_Transferase_(cytos"/>
    <property type="match status" value="1"/>
</dbReference>
<dbReference type="PANTHER" id="PTHR42673:SF4">
    <property type="entry name" value="MALEYLACETOACETATE ISOMERASE"/>
    <property type="match status" value="1"/>
</dbReference>
<dbReference type="SUPFAM" id="SSF47616">
    <property type="entry name" value="GST C-terminal domain-like"/>
    <property type="match status" value="1"/>
</dbReference>
<name>Q2VZR5_PARM1</name>
<organism evidence="2 3">
    <name type="scientific">Paramagnetospirillum magneticum (strain ATCC 700264 / AMB-1)</name>
    <name type="common">Magnetospirillum magneticum</name>
    <dbReference type="NCBI Taxonomy" id="342108"/>
    <lineage>
        <taxon>Bacteria</taxon>
        <taxon>Pseudomonadati</taxon>
        <taxon>Pseudomonadota</taxon>
        <taxon>Alphaproteobacteria</taxon>
        <taxon>Rhodospirillales</taxon>
        <taxon>Magnetospirillaceae</taxon>
        <taxon>Paramagnetospirillum</taxon>
    </lineage>
</organism>
<dbReference type="GO" id="GO:0004364">
    <property type="term" value="F:glutathione transferase activity"/>
    <property type="evidence" value="ECO:0007669"/>
    <property type="project" value="TreeGrafter"/>
</dbReference>
<dbReference type="CDD" id="cd03194">
    <property type="entry name" value="GST_C_3"/>
    <property type="match status" value="1"/>
</dbReference>
<dbReference type="HOGENOM" id="CLU_070658_0_0_5"/>
<dbReference type="GO" id="GO:0006559">
    <property type="term" value="P:L-phenylalanine catabolic process"/>
    <property type="evidence" value="ECO:0007669"/>
    <property type="project" value="TreeGrafter"/>
</dbReference>
<dbReference type="InterPro" id="IPR036282">
    <property type="entry name" value="Glutathione-S-Trfase_C_sf"/>
</dbReference>
<evidence type="ECO:0000259" key="1">
    <source>
        <dbReference type="PROSITE" id="PS50404"/>
    </source>
</evidence>
<dbReference type="CDD" id="cd03043">
    <property type="entry name" value="GST_N_1"/>
    <property type="match status" value="1"/>
</dbReference>
<dbReference type="PROSITE" id="PS50404">
    <property type="entry name" value="GST_NTER"/>
    <property type="match status" value="1"/>
</dbReference>
<evidence type="ECO:0000313" key="3">
    <source>
        <dbReference type="Proteomes" id="UP000007058"/>
    </source>
</evidence>
<dbReference type="GO" id="GO:0006749">
    <property type="term" value="P:glutathione metabolic process"/>
    <property type="evidence" value="ECO:0007669"/>
    <property type="project" value="TreeGrafter"/>
</dbReference>
<dbReference type="SUPFAM" id="SSF52833">
    <property type="entry name" value="Thioredoxin-like"/>
    <property type="match status" value="1"/>
</dbReference>
<proteinExistence type="predicted"/>
<evidence type="ECO:0000313" key="2">
    <source>
        <dbReference type="EMBL" id="BAE52910.1"/>
    </source>
</evidence>
<dbReference type="Gene3D" id="1.20.1050.10">
    <property type="match status" value="1"/>
</dbReference>
<dbReference type="KEGG" id="mag:amb4106"/>
<dbReference type="Proteomes" id="UP000007058">
    <property type="component" value="Chromosome"/>
</dbReference>
<dbReference type="InterPro" id="IPR004045">
    <property type="entry name" value="Glutathione_S-Trfase_N"/>
</dbReference>
<accession>Q2VZR5</accession>